<feature type="domain" description="Ubiquitin fusion degradation protein UFD1 N-terminal subdomain 2" evidence="5">
    <location>
        <begin position="155"/>
        <end position="208"/>
    </location>
</feature>
<protein>
    <recommendedName>
        <fullName evidence="5">Ubiquitin fusion degradation protein UFD1 N-terminal subdomain 2 domain-containing protein</fullName>
    </recommendedName>
</protein>
<organism evidence="6 7">
    <name type="scientific">Kingdonia uniflora</name>
    <dbReference type="NCBI Taxonomy" id="39325"/>
    <lineage>
        <taxon>Eukaryota</taxon>
        <taxon>Viridiplantae</taxon>
        <taxon>Streptophyta</taxon>
        <taxon>Embryophyta</taxon>
        <taxon>Tracheophyta</taxon>
        <taxon>Spermatophyta</taxon>
        <taxon>Magnoliopsida</taxon>
        <taxon>Ranunculales</taxon>
        <taxon>Circaeasteraceae</taxon>
        <taxon>Kingdonia</taxon>
    </lineage>
</organism>
<keyword evidence="7" id="KW-1185">Reference proteome</keyword>
<name>A0A7J7LF27_9MAGN</name>
<feature type="transmembrane region" description="Helical" evidence="4">
    <location>
        <begin position="120"/>
        <end position="143"/>
    </location>
</feature>
<dbReference type="AlphaFoldDB" id="A0A7J7LF27"/>
<evidence type="ECO:0000256" key="3">
    <source>
        <dbReference type="SAM" id="MobiDB-lite"/>
    </source>
</evidence>
<keyword evidence="2" id="KW-0687">Ribonucleoprotein</keyword>
<dbReference type="InterPro" id="IPR055418">
    <property type="entry name" value="UFD1_N2"/>
</dbReference>
<dbReference type="Pfam" id="PF24842">
    <property type="entry name" value="UFD1_N2"/>
    <property type="match status" value="1"/>
</dbReference>
<dbReference type="GO" id="GO:0036503">
    <property type="term" value="P:ERAD pathway"/>
    <property type="evidence" value="ECO:0007669"/>
    <property type="project" value="TreeGrafter"/>
</dbReference>
<dbReference type="EMBL" id="JACGCM010002331">
    <property type="protein sequence ID" value="KAF6141168.1"/>
    <property type="molecule type" value="Genomic_DNA"/>
</dbReference>
<reference evidence="6 7" key="1">
    <citation type="journal article" date="2020" name="IScience">
        <title>Genome Sequencing of the Endangered Kingdonia uniflora (Circaeasteraceae, Ranunculales) Reveals Potential Mechanisms of Evolutionary Specialization.</title>
        <authorList>
            <person name="Sun Y."/>
            <person name="Deng T."/>
            <person name="Zhang A."/>
            <person name="Moore M.J."/>
            <person name="Landis J.B."/>
            <person name="Lin N."/>
            <person name="Zhang H."/>
            <person name="Zhang X."/>
            <person name="Huang J."/>
            <person name="Zhang X."/>
            <person name="Sun H."/>
            <person name="Wang H."/>
        </authorList>
    </citation>
    <scope>NUCLEOTIDE SEQUENCE [LARGE SCALE GENOMIC DNA]</scope>
    <source>
        <strain evidence="6">TB1705</strain>
        <tissue evidence="6">Leaf</tissue>
    </source>
</reference>
<dbReference type="Proteomes" id="UP000541444">
    <property type="component" value="Unassembled WGS sequence"/>
</dbReference>
<dbReference type="Gene3D" id="3.30.420.80">
    <property type="entry name" value="Ribosomal protein S11"/>
    <property type="match status" value="1"/>
</dbReference>
<evidence type="ECO:0000313" key="6">
    <source>
        <dbReference type="EMBL" id="KAF6141168.1"/>
    </source>
</evidence>
<dbReference type="GO" id="GO:0003735">
    <property type="term" value="F:structural constituent of ribosome"/>
    <property type="evidence" value="ECO:0007669"/>
    <property type="project" value="InterPro"/>
</dbReference>
<dbReference type="GO" id="GO:0034098">
    <property type="term" value="C:VCP-NPL4-UFD1 AAA ATPase complex"/>
    <property type="evidence" value="ECO:0007669"/>
    <property type="project" value="TreeGrafter"/>
</dbReference>
<keyword evidence="1" id="KW-0689">Ribosomal protein</keyword>
<dbReference type="GO" id="GO:0031593">
    <property type="term" value="F:polyubiquitin modification-dependent protein binding"/>
    <property type="evidence" value="ECO:0007669"/>
    <property type="project" value="TreeGrafter"/>
</dbReference>
<dbReference type="InterPro" id="IPR036967">
    <property type="entry name" value="Ribosomal_uS11_sf"/>
</dbReference>
<dbReference type="InterPro" id="IPR004854">
    <property type="entry name" value="Ufd1-like"/>
</dbReference>
<dbReference type="GO" id="GO:0006511">
    <property type="term" value="P:ubiquitin-dependent protein catabolic process"/>
    <property type="evidence" value="ECO:0007669"/>
    <property type="project" value="InterPro"/>
</dbReference>
<dbReference type="OrthoDB" id="1431828at2759"/>
<dbReference type="GO" id="GO:0005840">
    <property type="term" value="C:ribosome"/>
    <property type="evidence" value="ECO:0007669"/>
    <property type="project" value="UniProtKB-KW"/>
</dbReference>
<dbReference type="PANTHER" id="PTHR12555:SF13">
    <property type="entry name" value="UBIQUITIN RECOGNITION FACTOR IN ER-ASSOCIATED DEGRADATION PROTEIN 1"/>
    <property type="match status" value="1"/>
</dbReference>
<evidence type="ECO:0000256" key="2">
    <source>
        <dbReference type="ARBA" id="ARBA00023274"/>
    </source>
</evidence>
<dbReference type="GO" id="GO:0006412">
    <property type="term" value="P:translation"/>
    <property type="evidence" value="ECO:0007669"/>
    <property type="project" value="InterPro"/>
</dbReference>
<feature type="compositionally biased region" description="Basic and acidic residues" evidence="3">
    <location>
        <begin position="14"/>
        <end position="23"/>
    </location>
</feature>
<keyword evidence="4" id="KW-0812">Transmembrane</keyword>
<proteinExistence type="predicted"/>
<gene>
    <name evidence="6" type="ORF">GIB67_018258</name>
</gene>
<feature type="compositionally biased region" description="Polar residues" evidence="3">
    <location>
        <begin position="1"/>
        <end position="13"/>
    </location>
</feature>
<sequence length="473" mass="53903">MRFWNTGSTSQRSKGGENHDPANKGRSSIFQDETVRPYNFSSSIYYGGQDNYSSLSKQSGSPHILQDQLLPFDLFILGDGDFAERVFWHRNWVCGISVMNLKLFNKVIDHITCYWARGKFGALFASISIPIVAALYCILFAYVGSGKFFSRKGVLLFKELRNFSYLTTGDSIMVAYNNEKYYIDLVKSKPAHTISIIETDCEVDFAPPFDYREPERPAASVVSRKEPAQDDWMENLCVNLHLELLLLIDSKTNNQRQPIAISSNPQRDIIHRAILDSLKANSSLVQMLKQTPKETQKIPGKETKQEQLEKKESKFQAFSWKKIMTGKNDKGHIRLIRGILILLHCDRQFAILMGMKEFSDTEAVKLRSWQKVVHLEVAYLLSVKVKVDRDESSPYAAMLAAQDVAIRCKLTKGYVQVQRRAKLKVAAPYINMELRAEKALEAINICCFNKDPIEEDDERVLLVMLCVVFPTVG</sequence>
<evidence type="ECO:0000313" key="7">
    <source>
        <dbReference type="Proteomes" id="UP000541444"/>
    </source>
</evidence>
<evidence type="ECO:0000256" key="4">
    <source>
        <dbReference type="SAM" id="Phobius"/>
    </source>
</evidence>
<keyword evidence="4" id="KW-1133">Transmembrane helix</keyword>
<evidence type="ECO:0000256" key="1">
    <source>
        <dbReference type="ARBA" id="ARBA00022980"/>
    </source>
</evidence>
<feature type="region of interest" description="Disordered" evidence="3">
    <location>
        <begin position="1"/>
        <end position="27"/>
    </location>
</feature>
<dbReference type="PANTHER" id="PTHR12555">
    <property type="entry name" value="UBIQUITIN FUSION DEGRADATON PROTEIN 1"/>
    <property type="match status" value="1"/>
</dbReference>
<evidence type="ECO:0000259" key="5">
    <source>
        <dbReference type="Pfam" id="PF24842"/>
    </source>
</evidence>
<dbReference type="Gene3D" id="3.10.330.10">
    <property type="match status" value="1"/>
</dbReference>
<dbReference type="GO" id="GO:1990904">
    <property type="term" value="C:ribonucleoprotein complex"/>
    <property type="evidence" value="ECO:0007669"/>
    <property type="project" value="UniProtKB-KW"/>
</dbReference>
<comment type="caution">
    <text evidence="6">The sequence shown here is derived from an EMBL/GenBank/DDBJ whole genome shotgun (WGS) entry which is preliminary data.</text>
</comment>
<keyword evidence="4" id="KW-0472">Membrane</keyword>
<accession>A0A7J7LF27</accession>